<evidence type="ECO:0000313" key="3">
    <source>
        <dbReference type="Proteomes" id="UP000318017"/>
    </source>
</evidence>
<keyword evidence="3" id="KW-1185">Reference proteome</keyword>
<organism evidence="2 3">
    <name type="scientific">Aureliella helgolandensis</name>
    <dbReference type="NCBI Taxonomy" id="2527968"/>
    <lineage>
        <taxon>Bacteria</taxon>
        <taxon>Pseudomonadati</taxon>
        <taxon>Planctomycetota</taxon>
        <taxon>Planctomycetia</taxon>
        <taxon>Pirellulales</taxon>
        <taxon>Pirellulaceae</taxon>
        <taxon>Aureliella</taxon>
    </lineage>
</organism>
<proteinExistence type="predicted"/>
<dbReference type="OrthoDB" id="9806357at2"/>
<dbReference type="Proteomes" id="UP000318017">
    <property type="component" value="Chromosome"/>
</dbReference>
<dbReference type="Pfam" id="PF11376">
    <property type="entry name" value="DUF3179"/>
    <property type="match status" value="1"/>
</dbReference>
<dbReference type="EMBL" id="CP036298">
    <property type="protein sequence ID" value="QDV25581.1"/>
    <property type="molecule type" value="Genomic_DNA"/>
</dbReference>
<protein>
    <recommendedName>
        <fullName evidence="4">DUF3179 domain-containing protein</fullName>
    </recommendedName>
</protein>
<dbReference type="KEGG" id="ahel:Q31a_39070"/>
<evidence type="ECO:0000256" key="1">
    <source>
        <dbReference type="SAM" id="MobiDB-lite"/>
    </source>
</evidence>
<evidence type="ECO:0000313" key="2">
    <source>
        <dbReference type="EMBL" id="QDV25581.1"/>
    </source>
</evidence>
<dbReference type="AlphaFoldDB" id="A0A518GAG6"/>
<reference evidence="2 3" key="1">
    <citation type="submission" date="2019-02" db="EMBL/GenBank/DDBJ databases">
        <title>Deep-cultivation of Planctomycetes and their phenomic and genomic characterization uncovers novel biology.</title>
        <authorList>
            <person name="Wiegand S."/>
            <person name="Jogler M."/>
            <person name="Boedeker C."/>
            <person name="Pinto D."/>
            <person name="Vollmers J."/>
            <person name="Rivas-Marin E."/>
            <person name="Kohn T."/>
            <person name="Peeters S.H."/>
            <person name="Heuer A."/>
            <person name="Rast P."/>
            <person name="Oberbeckmann S."/>
            <person name="Bunk B."/>
            <person name="Jeske O."/>
            <person name="Meyerdierks A."/>
            <person name="Storesund J.E."/>
            <person name="Kallscheuer N."/>
            <person name="Luecker S."/>
            <person name="Lage O.M."/>
            <person name="Pohl T."/>
            <person name="Merkel B.J."/>
            <person name="Hornburger P."/>
            <person name="Mueller R.-W."/>
            <person name="Bruemmer F."/>
            <person name="Labrenz M."/>
            <person name="Spormann A.M."/>
            <person name="Op den Camp H."/>
            <person name="Overmann J."/>
            <person name="Amann R."/>
            <person name="Jetten M.S.M."/>
            <person name="Mascher T."/>
            <person name="Medema M.H."/>
            <person name="Devos D.P."/>
            <person name="Kaster A.-K."/>
            <person name="Ovreas L."/>
            <person name="Rohde M."/>
            <person name="Galperin M.Y."/>
            <person name="Jogler C."/>
        </authorList>
    </citation>
    <scope>NUCLEOTIDE SEQUENCE [LARGE SCALE GENOMIC DNA]</scope>
    <source>
        <strain evidence="2 3">Q31a</strain>
    </source>
</reference>
<accession>A0A518GAG6</accession>
<dbReference type="InterPro" id="IPR021516">
    <property type="entry name" value="DUF3179"/>
</dbReference>
<evidence type="ECO:0008006" key="4">
    <source>
        <dbReference type="Google" id="ProtNLM"/>
    </source>
</evidence>
<dbReference type="RefSeq" id="WP_145080849.1">
    <property type="nucleotide sequence ID" value="NZ_CP036298.1"/>
</dbReference>
<name>A0A518GAG6_9BACT</name>
<gene>
    <name evidence="2" type="ORF">Q31a_39070</name>
</gene>
<sequence length="417" mass="45792">MVHSVANIDFHPPLPHPLAFRGMLCCTLSVFLIAMGCSNPQDASNPTKPEPGEIATPAKRTQRQSPNSDERVFSNSESSRYSASRFMRQPGLVPPLTDPEIFSPETVSLEEDSEVLGILIEKVARAYSIPTLYYHHVINDRIAGHSVVVTYCGFCSSGTAFMATINAKRALFSLHGAWQATATINDAQTQSVWLHLTGECIDGRLKGNQLSPINVRHVTWKSWRDAHPETTVVMLNTPATRFTTSSKFQKGQDDLPPALAQTIEVTSSRYPANAMVYGVALWDGKPASLGAVKAYPFEELQNSTAVINDYVGESPVVIGFDRANRSAFGYLRILEDRVLAFSATASGKLVDHHTSSIFSQDGICIEGVYVGKQLPAIFGLQAEWYGWYATYPQTDVYQVAATTPVVHQQTLDQVPHD</sequence>
<feature type="region of interest" description="Disordered" evidence="1">
    <location>
        <begin position="42"/>
        <end position="76"/>
    </location>
</feature>